<dbReference type="Pfam" id="PF00535">
    <property type="entry name" value="Glycos_transf_2"/>
    <property type="match status" value="1"/>
</dbReference>
<dbReference type="AlphaFoldDB" id="A0A4R1FWY1"/>
<dbReference type="InterPro" id="IPR050834">
    <property type="entry name" value="Glycosyltransf_2"/>
</dbReference>
<dbReference type="CDD" id="cd00761">
    <property type="entry name" value="Glyco_tranf_GTA_type"/>
    <property type="match status" value="1"/>
</dbReference>
<organism evidence="2 3">
    <name type="scientific">Nocardia alba</name>
    <dbReference type="NCBI Taxonomy" id="225051"/>
    <lineage>
        <taxon>Bacteria</taxon>
        <taxon>Bacillati</taxon>
        <taxon>Actinomycetota</taxon>
        <taxon>Actinomycetes</taxon>
        <taxon>Mycobacteriales</taxon>
        <taxon>Nocardiaceae</taxon>
        <taxon>Nocardia</taxon>
    </lineage>
</organism>
<comment type="caution">
    <text evidence="2">The sequence shown here is derived from an EMBL/GenBank/DDBJ whole genome shotgun (WGS) entry which is preliminary data.</text>
</comment>
<dbReference type="STRING" id="1210063.GCA_001612665_00940"/>
<dbReference type="InterPro" id="IPR001173">
    <property type="entry name" value="Glyco_trans_2-like"/>
</dbReference>
<evidence type="ECO:0000313" key="2">
    <source>
        <dbReference type="EMBL" id="TCJ97238.1"/>
    </source>
</evidence>
<gene>
    <name evidence="2" type="ORF">DFR71_3279</name>
</gene>
<dbReference type="InterPro" id="IPR029044">
    <property type="entry name" value="Nucleotide-diphossugar_trans"/>
</dbReference>
<sequence>MGVRVSVCVPAFNAARTIVETLESISAQDFDDFEIVVLDNASTDGTGDLVRAFGDTRIRLYTNDTTLPIVQNWNRAIELADGELVKLVCADDMITPGCLSAQVESMADSEIAVVGAKFDVVDDDGVVLARGRGLPGLVGRCSSRTILRTLVQKMPDDVCPTAAFLFRRADFALTTGFRVNFLYAMDVDLVAQLCDRGEFYGHDQVFAINRASVFNYSSTTSSASKFADVVRFNHHQRRQFRDRVGVLDVAIGDGRVLRQVLVRVLARAGQLFGRGLRQ</sequence>
<dbReference type="OrthoDB" id="3177103at2"/>
<protein>
    <submittedName>
        <fullName evidence="2">Glycosyltransferase involved in cell wall biosynthesis</fullName>
    </submittedName>
</protein>
<dbReference type="EMBL" id="SMFR01000002">
    <property type="protein sequence ID" value="TCJ97238.1"/>
    <property type="molecule type" value="Genomic_DNA"/>
</dbReference>
<dbReference type="GO" id="GO:0016740">
    <property type="term" value="F:transferase activity"/>
    <property type="evidence" value="ECO:0007669"/>
    <property type="project" value="UniProtKB-KW"/>
</dbReference>
<accession>A0A4R1FWY1</accession>
<proteinExistence type="predicted"/>
<evidence type="ECO:0000259" key="1">
    <source>
        <dbReference type="Pfam" id="PF00535"/>
    </source>
</evidence>
<evidence type="ECO:0000313" key="3">
    <source>
        <dbReference type="Proteomes" id="UP000294856"/>
    </source>
</evidence>
<feature type="domain" description="Glycosyltransferase 2-like" evidence="1">
    <location>
        <begin position="6"/>
        <end position="166"/>
    </location>
</feature>
<dbReference type="SUPFAM" id="SSF53448">
    <property type="entry name" value="Nucleotide-diphospho-sugar transferases"/>
    <property type="match status" value="1"/>
</dbReference>
<dbReference type="Gene3D" id="3.90.550.10">
    <property type="entry name" value="Spore Coat Polysaccharide Biosynthesis Protein SpsA, Chain A"/>
    <property type="match status" value="1"/>
</dbReference>
<dbReference type="PANTHER" id="PTHR43685">
    <property type="entry name" value="GLYCOSYLTRANSFERASE"/>
    <property type="match status" value="1"/>
</dbReference>
<keyword evidence="3" id="KW-1185">Reference proteome</keyword>
<dbReference type="Proteomes" id="UP000294856">
    <property type="component" value="Unassembled WGS sequence"/>
</dbReference>
<reference evidence="2 3" key="1">
    <citation type="submission" date="2019-03" db="EMBL/GenBank/DDBJ databases">
        <title>Genomic Encyclopedia of Type Strains, Phase IV (KMG-IV): sequencing the most valuable type-strain genomes for metagenomic binning, comparative biology and taxonomic classification.</title>
        <authorList>
            <person name="Goeker M."/>
        </authorList>
    </citation>
    <scope>NUCLEOTIDE SEQUENCE [LARGE SCALE GENOMIC DNA]</scope>
    <source>
        <strain evidence="2 3">DSM 44684</strain>
    </source>
</reference>
<keyword evidence="2" id="KW-0808">Transferase</keyword>
<dbReference type="PANTHER" id="PTHR43685:SF11">
    <property type="entry name" value="GLYCOSYLTRANSFERASE TAGX-RELATED"/>
    <property type="match status" value="1"/>
</dbReference>
<name>A0A4R1FWY1_9NOCA</name>